<feature type="transmembrane region" description="Helical" evidence="1">
    <location>
        <begin position="12"/>
        <end position="39"/>
    </location>
</feature>
<keyword evidence="1" id="KW-1133">Transmembrane helix</keyword>
<gene>
    <name evidence="2" type="ORF">GGD53_005910</name>
</gene>
<sequence length="74" mass="7556">MISTVTKKKQSAVGQLISLVGIVWDISVTVTATAAGAYFGWQSHGLVGALALGLVGLVMGGLLRSPSALLEMLT</sequence>
<protein>
    <submittedName>
        <fullName evidence="2">Uncharacterized protein</fullName>
    </submittedName>
</protein>
<evidence type="ECO:0000256" key="1">
    <source>
        <dbReference type="SAM" id="Phobius"/>
    </source>
</evidence>
<accession>A0A7W6QDU0</accession>
<feature type="transmembrane region" description="Helical" evidence="1">
    <location>
        <begin position="45"/>
        <end position="63"/>
    </location>
</feature>
<name>A0A7W6QDU0_9HYPH</name>
<proteinExistence type="predicted"/>
<dbReference type="AlphaFoldDB" id="A0A7W6QDU0"/>
<organism evidence="2 3">
    <name type="scientific">Rhizobium aethiopicum</name>
    <dbReference type="NCBI Taxonomy" id="1138170"/>
    <lineage>
        <taxon>Bacteria</taxon>
        <taxon>Pseudomonadati</taxon>
        <taxon>Pseudomonadota</taxon>
        <taxon>Alphaproteobacteria</taxon>
        <taxon>Hyphomicrobiales</taxon>
        <taxon>Rhizobiaceae</taxon>
        <taxon>Rhizobium/Agrobacterium group</taxon>
        <taxon>Rhizobium</taxon>
    </lineage>
</organism>
<evidence type="ECO:0000313" key="3">
    <source>
        <dbReference type="Proteomes" id="UP000524492"/>
    </source>
</evidence>
<keyword evidence="3" id="KW-1185">Reference proteome</keyword>
<dbReference type="Proteomes" id="UP000524492">
    <property type="component" value="Unassembled WGS sequence"/>
</dbReference>
<evidence type="ECO:0000313" key="2">
    <source>
        <dbReference type="EMBL" id="MBB4195713.1"/>
    </source>
</evidence>
<dbReference type="EMBL" id="JACIFV010000036">
    <property type="protein sequence ID" value="MBB4195713.1"/>
    <property type="molecule type" value="Genomic_DNA"/>
</dbReference>
<keyword evidence="1" id="KW-0472">Membrane</keyword>
<keyword evidence="1" id="KW-0812">Transmembrane</keyword>
<reference evidence="2 3" key="1">
    <citation type="submission" date="2020-08" db="EMBL/GenBank/DDBJ databases">
        <title>Genomic Encyclopedia of Type Strains, Phase IV (KMG-V): Genome sequencing to study the core and pangenomes of soil and plant-associated prokaryotes.</title>
        <authorList>
            <person name="Whitman W."/>
        </authorList>
    </citation>
    <scope>NUCLEOTIDE SEQUENCE [LARGE SCALE GENOMIC DNA]</scope>
    <source>
        <strain evidence="2 3">SEMIA 4074</strain>
    </source>
</reference>
<comment type="caution">
    <text evidence="2">The sequence shown here is derived from an EMBL/GenBank/DDBJ whole genome shotgun (WGS) entry which is preliminary data.</text>
</comment>